<dbReference type="InterPro" id="IPR036425">
    <property type="entry name" value="MoaB/Mog-like_dom_sf"/>
</dbReference>
<gene>
    <name evidence="1" type="primary">cinA</name>
    <name evidence="3" type="ORF">FC15_GL001797</name>
</gene>
<name>A0A0R1W102_9LACO</name>
<comment type="similarity">
    <text evidence="1">Belongs to the CinA family.</text>
</comment>
<dbReference type="NCBIfam" id="NF001813">
    <property type="entry name" value="PRK00549.1"/>
    <property type="match status" value="1"/>
</dbReference>
<dbReference type="AlphaFoldDB" id="A0A0R1W102"/>
<dbReference type="InterPro" id="IPR050101">
    <property type="entry name" value="CinA"/>
</dbReference>
<reference evidence="3 4" key="1">
    <citation type="journal article" date="2015" name="Genome Announc.">
        <title>Expanding the biotechnology potential of lactobacilli through comparative genomics of 213 strains and associated genera.</title>
        <authorList>
            <person name="Sun Z."/>
            <person name="Harris H.M."/>
            <person name="McCann A."/>
            <person name="Guo C."/>
            <person name="Argimon S."/>
            <person name="Zhang W."/>
            <person name="Yang X."/>
            <person name="Jeffery I.B."/>
            <person name="Cooney J.C."/>
            <person name="Kagawa T.F."/>
            <person name="Liu W."/>
            <person name="Song Y."/>
            <person name="Salvetti E."/>
            <person name="Wrobel A."/>
            <person name="Rasinkangas P."/>
            <person name="Parkhill J."/>
            <person name="Rea M.C."/>
            <person name="O'Sullivan O."/>
            <person name="Ritari J."/>
            <person name="Douillard F.P."/>
            <person name="Paul Ross R."/>
            <person name="Yang R."/>
            <person name="Briner A.E."/>
            <person name="Felis G.E."/>
            <person name="de Vos W.M."/>
            <person name="Barrangou R."/>
            <person name="Klaenhammer T.R."/>
            <person name="Caufield P.W."/>
            <person name="Cui Y."/>
            <person name="Zhang H."/>
            <person name="O'Toole P.W."/>
        </authorList>
    </citation>
    <scope>NUCLEOTIDE SEQUENCE [LARGE SCALE GENOMIC DNA]</scope>
    <source>
        <strain evidence="3 4">DSM 17758</strain>
    </source>
</reference>
<accession>A0A0R1W102</accession>
<dbReference type="SUPFAM" id="SSF142433">
    <property type="entry name" value="CinA-like"/>
    <property type="match status" value="1"/>
</dbReference>
<comment type="caution">
    <text evidence="3">The sequence shown here is derived from an EMBL/GenBank/DDBJ whole genome shotgun (WGS) entry which is preliminary data.</text>
</comment>
<feature type="domain" description="MoaB/Mog" evidence="2">
    <location>
        <begin position="4"/>
        <end position="171"/>
    </location>
</feature>
<dbReference type="Pfam" id="PF18146">
    <property type="entry name" value="CinA_KH"/>
    <property type="match status" value="1"/>
</dbReference>
<dbReference type="CDD" id="cd00885">
    <property type="entry name" value="cinA"/>
    <property type="match status" value="1"/>
</dbReference>
<dbReference type="NCBIfam" id="TIGR00200">
    <property type="entry name" value="cinA_nterm"/>
    <property type="match status" value="1"/>
</dbReference>
<protein>
    <recommendedName>
        <fullName evidence="1">Putative competence-damage inducible protein</fullName>
    </recommendedName>
</protein>
<keyword evidence="4" id="KW-1185">Reference proteome</keyword>
<dbReference type="PANTHER" id="PTHR13939:SF0">
    <property type="entry name" value="NMN AMIDOHYDROLASE-LIKE PROTEIN YFAY"/>
    <property type="match status" value="1"/>
</dbReference>
<evidence type="ECO:0000259" key="2">
    <source>
        <dbReference type="SMART" id="SM00852"/>
    </source>
</evidence>
<dbReference type="Pfam" id="PF00994">
    <property type="entry name" value="MoCF_biosynth"/>
    <property type="match status" value="1"/>
</dbReference>
<proteinExistence type="inferred from homology"/>
<dbReference type="SMART" id="SM00852">
    <property type="entry name" value="MoCF_biosynth"/>
    <property type="match status" value="1"/>
</dbReference>
<dbReference type="OrthoDB" id="9801454at2"/>
<dbReference type="NCBIfam" id="TIGR00199">
    <property type="entry name" value="PncC_domain"/>
    <property type="match status" value="1"/>
</dbReference>
<dbReference type="Proteomes" id="UP000051315">
    <property type="component" value="Unassembled WGS sequence"/>
</dbReference>
<dbReference type="Gene3D" id="3.30.70.2860">
    <property type="match status" value="1"/>
</dbReference>
<dbReference type="Pfam" id="PF02464">
    <property type="entry name" value="CinA"/>
    <property type="match status" value="1"/>
</dbReference>
<organism evidence="3 4">
    <name type="scientific">Lapidilactobacillus concavus DSM 17758</name>
    <dbReference type="NCBI Taxonomy" id="1423735"/>
    <lineage>
        <taxon>Bacteria</taxon>
        <taxon>Bacillati</taxon>
        <taxon>Bacillota</taxon>
        <taxon>Bacilli</taxon>
        <taxon>Lactobacillales</taxon>
        <taxon>Lactobacillaceae</taxon>
        <taxon>Lapidilactobacillus</taxon>
    </lineage>
</organism>
<dbReference type="PATRIC" id="fig|1423735.3.peg.1867"/>
<dbReference type="InterPro" id="IPR008136">
    <property type="entry name" value="CinA_C"/>
</dbReference>
<evidence type="ECO:0000256" key="1">
    <source>
        <dbReference type="HAMAP-Rule" id="MF_00226"/>
    </source>
</evidence>
<dbReference type="HAMAP" id="MF_00226_B">
    <property type="entry name" value="CinA_B"/>
    <property type="match status" value="1"/>
</dbReference>
<dbReference type="EMBL" id="AZFX01000059">
    <property type="protein sequence ID" value="KRM09145.1"/>
    <property type="molecule type" value="Genomic_DNA"/>
</dbReference>
<sequence length="414" mass="45041">MQAEIIAVGTEILLGEIVNTNAQYVAKQLARFGIPSFYQTVVGDNPQRLTETIALAEKRSQLIILIGGLGPTPDDLTKQTLAAHLQKRLLADQVALEKLVTWQKQIKKEMPTNNLAQADYIEGSEVLANDVGLAIGCYLKTADHVYVVLPGPPREMLPMVDHQVVPRLAQLTGAKQVIVSKMLRFFGIGESLLADQLADLIGQQRNPTIATYLKGYEIGVRLTAYATDAQTAEAIIAPLAQEVRDRLSDFYTGEGEERTLVDEVVDLLKQRQLSVTAAESLTAGLFQAKLAEISGTSTVFSGGFVTYADAVKTQLLGIPAKTIERETVVSAEVARLMAESSRKQIDTEFGLGFTGVAGPDELAGQPAGTVFIALAQRDDDTQVQLFHLAGQRNEVRERAVASGFKMLYDRLIKM</sequence>
<evidence type="ECO:0000313" key="3">
    <source>
        <dbReference type="EMBL" id="KRM09145.1"/>
    </source>
</evidence>
<dbReference type="InterPro" id="IPR001453">
    <property type="entry name" value="MoaB/Mog_dom"/>
</dbReference>
<dbReference type="STRING" id="1423735.FC15_GL001797"/>
<dbReference type="PIRSF" id="PIRSF006728">
    <property type="entry name" value="CinA"/>
    <property type="match status" value="1"/>
</dbReference>
<dbReference type="Gene3D" id="3.40.980.10">
    <property type="entry name" value="MoaB/Mog-like domain"/>
    <property type="match status" value="1"/>
</dbReference>
<dbReference type="PANTHER" id="PTHR13939">
    <property type="entry name" value="NICOTINAMIDE-NUCLEOTIDE AMIDOHYDROLASE PNCC"/>
    <property type="match status" value="1"/>
</dbReference>
<dbReference type="InterPro" id="IPR036653">
    <property type="entry name" value="CinA-like_C"/>
</dbReference>
<dbReference type="InterPro" id="IPR041424">
    <property type="entry name" value="CinA_KH"/>
</dbReference>
<dbReference type="Gene3D" id="3.90.950.20">
    <property type="entry name" value="CinA-like"/>
    <property type="match status" value="1"/>
</dbReference>
<dbReference type="InterPro" id="IPR008135">
    <property type="entry name" value="Competence-induced_CinA"/>
</dbReference>
<dbReference type="RefSeq" id="WP_057824873.1">
    <property type="nucleotide sequence ID" value="NZ_AZFX01000059.1"/>
</dbReference>
<dbReference type="SUPFAM" id="SSF53218">
    <property type="entry name" value="Molybdenum cofactor biosynthesis proteins"/>
    <property type="match status" value="1"/>
</dbReference>
<evidence type="ECO:0000313" key="4">
    <source>
        <dbReference type="Proteomes" id="UP000051315"/>
    </source>
</evidence>
<dbReference type="NCBIfam" id="TIGR00177">
    <property type="entry name" value="molyb_syn"/>
    <property type="match status" value="1"/>
</dbReference>